<keyword evidence="2 3" id="KW-0378">Hydrolase</keyword>
<gene>
    <name evidence="6" type="ORF">K490DRAFT_35724</name>
</gene>
<proteinExistence type="inferred from homology"/>
<dbReference type="Proteomes" id="UP000799776">
    <property type="component" value="Unassembled WGS sequence"/>
</dbReference>
<dbReference type="InterPro" id="IPR029058">
    <property type="entry name" value="AB_hydrolase_fold"/>
</dbReference>
<organism evidence="6 7">
    <name type="scientific">Saccharata proteae CBS 121410</name>
    <dbReference type="NCBI Taxonomy" id="1314787"/>
    <lineage>
        <taxon>Eukaryota</taxon>
        <taxon>Fungi</taxon>
        <taxon>Dikarya</taxon>
        <taxon>Ascomycota</taxon>
        <taxon>Pezizomycotina</taxon>
        <taxon>Dothideomycetes</taxon>
        <taxon>Dothideomycetes incertae sedis</taxon>
        <taxon>Botryosphaeriales</taxon>
        <taxon>Saccharataceae</taxon>
        <taxon>Saccharata</taxon>
    </lineage>
</organism>
<dbReference type="EC" id="3.1.1.-" evidence="3"/>
<dbReference type="Pfam" id="PF00135">
    <property type="entry name" value="COesterase"/>
    <property type="match status" value="1"/>
</dbReference>
<protein>
    <recommendedName>
        <fullName evidence="3">Carboxylic ester hydrolase</fullName>
        <ecNumber evidence="3">3.1.1.-</ecNumber>
    </recommendedName>
</protein>
<keyword evidence="3" id="KW-0732">Signal</keyword>
<comment type="caution">
    <text evidence="6">The sequence shown here is derived from an EMBL/GenBank/DDBJ whole genome shotgun (WGS) entry which is preliminary data.</text>
</comment>
<reference evidence="6" key="1">
    <citation type="journal article" date="2020" name="Stud. Mycol.">
        <title>101 Dothideomycetes genomes: a test case for predicting lifestyles and emergence of pathogens.</title>
        <authorList>
            <person name="Haridas S."/>
            <person name="Albert R."/>
            <person name="Binder M."/>
            <person name="Bloem J."/>
            <person name="Labutti K."/>
            <person name="Salamov A."/>
            <person name="Andreopoulos B."/>
            <person name="Baker S."/>
            <person name="Barry K."/>
            <person name="Bills G."/>
            <person name="Bluhm B."/>
            <person name="Cannon C."/>
            <person name="Castanera R."/>
            <person name="Culley D."/>
            <person name="Daum C."/>
            <person name="Ezra D."/>
            <person name="Gonzalez J."/>
            <person name="Henrissat B."/>
            <person name="Kuo A."/>
            <person name="Liang C."/>
            <person name="Lipzen A."/>
            <person name="Lutzoni F."/>
            <person name="Magnuson J."/>
            <person name="Mondo S."/>
            <person name="Nolan M."/>
            <person name="Ohm R."/>
            <person name="Pangilinan J."/>
            <person name="Park H.-J."/>
            <person name="Ramirez L."/>
            <person name="Alfaro M."/>
            <person name="Sun H."/>
            <person name="Tritt A."/>
            <person name="Yoshinaga Y."/>
            <person name="Zwiers L.-H."/>
            <person name="Turgeon B."/>
            <person name="Goodwin S."/>
            <person name="Spatafora J."/>
            <person name="Crous P."/>
            <person name="Grigoriev I."/>
        </authorList>
    </citation>
    <scope>NUCLEOTIDE SEQUENCE</scope>
    <source>
        <strain evidence="6">CBS 121410</strain>
    </source>
</reference>
<dbReference type="GO" id="GO:0016787">
    <property type="term" value="F:hydrolase activity"/>
    <property type="evidence" value="ECO:0007669"/>
    <property type="project" value="UniProtKB-KW"/>
</dbReference>
<dbReference type="Gene3D" id="3.40.50.1820">
    <property type="entry name" value="alpha/beta hydrolase"/>
    <property type="match status" value="1"/>
</dbReference>
<dbReference type="EMBL" id="ML978713">
    <property type="protein sequence ID" value="KAF2090470.1"/>
    <property type="molecule type" value="Genomic_DNA"/>
</dbReference>
<feature type="compositionally biased region" description="Low complexity" evidence="4">
    <location>
        <begin position="397"/>
        <end position="411"/>
    </location>
</feature>
<dbReference type="PANTHER" id="PTHR11559">
    <property type="entry name" value="CARBOXYLESTERASE"/>
    <property type="match status" value="1"/>
</dbReference>
<evidence type="ECO:0000256" key="2">
    <source>
        <dbReference type="ARBA" id="ARBA00022801"/>
    </source>
</evidence>
<evidence type="ECO:0000313" key="6">
    <source>
        <dbReference type="EMBL" id="KAF2090470.1"/>
    </source>
</evidence>
<dbReference type="InterPro" id="IPR050309">
    <property type="entry name" value="Type-B_Carboxylest/Lipase"/>
</dbReference>
<evidence type="ECO:0000259" key="5">
    <source>
        <dbReference type="Pfam" id="PF00135"/>
    </source>
</evidence>
<accession>A0A9P4HWH5</accession>
<name>A0A9P4HWH5_9PEZI</name>
<dbReference type="InterPro" id="IPR002018">
    <property type="entry name" value="CarbesteraseB"/>
</dbReference>
<evidence type="ECO:0000256" key="4">
    <source>
        <dbReference type="SAM" id="MobiDB-lite"/>
    </source>
</evidence>
<keyword evidence="7" id="KW-1185">Reference proteome</keyword>
<evidence type="ECO:0000256" key="1">
    <source>
        <dbReference type="ARBA" id="ARBA00005964"/>
    </source>
</evidence>
<evidence type="ECO:0000256" key="3">
    <source>
        <dbReference type="RuleBase" id="RU361235"/>
    </source>
</evidence>
<feature type="domain" description="Carboxylesterase type B" evidence="5">
    <location>
        <begin position="44"/>
        <end position="536"/>
    </location>
</feature>
<feature type="signal peptide" evidence="3">
    <location>
        <begin position="1"/>
        <end position="20"/>
    </location>
</feature>
<sequence>MPSLAFSGLVLFSAIFLAFAFAGQQQFEPIQKVLQSFFPASSQRPEVFLPQGKLVGRSLPGEWPHDVEAFLGFPYSQPPTGPRRFRPLEPLPTSNKTFEASDFGPICPGKSFRGPSKAYDEDCLSVNIFRAAGTNSSSNLPVALYVHGGAFNRGFAAMENIPSMLGWSESPFVGVSFSYRIGALGFLPSGLTEKEGLLNLGLRDMMFFFDWFRANIGEFGGNPEDVTVFGLSAGAHAIGHFIMNTDEPFFQRAMLESGATTARAVNYPTEPLHEQQFAEYITAAGCSEVSEDSIFDCLREKPTDVVLKASFDVFDAYNPSLRWAFQPSIDGQIIKRRPTESWETGHWHKIPILTGFCHNEAASYVPSTLDNPTDFPDYFRTLHPDLTDDDLNELSQLYPDPSSDTSSPYLDTRPLSVGAQYKRAEAAYGHYAYVCPVRSTARHASAGQDSPVYMYHWAANGSVQHGANHGDNNKYETYSPQPRDFSTFQDQLAGEVHAYWTSFITQKGDPNALAGRFPDRPKWLPFKTRSEEHLMIFGDGNDELAGGNGIGTTSQMVDDVWAEKECEWWWSKGEKLHQ</sequence>
<dbReference type="OrthoDB" id="408631at2759"/>
<feature type="chain" id="PRO_5040529456" description="Carboxylic ester hydrolase" evidence="3">
    <location>
        <begin position="21"/>
        <end position="578"/>
    </location>
</feature>
<dbReference type="FunFam" id="3.40.50.1820:FF:000263">
    <property type="entry name" value="Carboxylic ester hydrolase"/>
    <property type="match status" value="1"/>
</dbReference>
<evidence type="ECO:0000313" key="7">
    <source>
        <dbReference type="Proteomes" id="UP000799776"/>
    </source>
</evidence>
<dbReference type="SUPFAM" id="SSF53474">
    <property type="entry name" value="alpha/beta-Hydrolases"/>
    <property type="match status" value="1"/>
</dbReference>
<feature type="region of interest" description="Disordered" evidence="4">
    <location>
        <begin position="390"/>
        <end position="411"/>
    </location>
</feature>
<comment type="similarity">
    <text evidence="1 3">Belongs to the type-B carboxylesterase/lipase family.</text>
</comment>
<dbReference type="AlphaFoldDB" id="A0A9P4HWH5"/>
<dbReference type="InterPro" id="IPR019826">
    <property type="entry name" value="Carboxylesterase_B_AS"/>
</dbReference>
<dbReference type="PROSITE" id="PS00122">
    <property type="entry name" value="CARBOXYLESTERASE_B_1"/>
    <property type="match status" value="1"/>
</dbReference>